<proteinExistence type="predicted"/>
<accession>A0AAV5V2Y7</accession>
<evidence type="ECO:0000313" key="2">
    <source>
        <dbReference type="EMBL" id="GMT12733.1"/>
    </source>
</evidence>
<organism evidence="2 3">
    <name type="scientific">Pristionchus fissidentatus</name>
    <dbReference type="NCBI Taxonomy" id="1538716"/>
    <lineage>
        <taxon>Eukaryota</taxon>
        <taxon>Metazoa</taxon>
        <taxon>Ecdysozoa</taxon>
        <taxon>Nematoda</taxon>
        <taxon>Chromadorea</taxon>
        <taxon>Rhabditida</taxon>
        <taxon>Rhabditina</taxon>
        <taxon>Diplogasteromorpha</taxon>
        <taxon>Diplogasteroidea</taxon>
        <taxon>Neodiplogasteridae</taxon>
        <taxon>Pristionchus</taxon>
    </lineage>
</organism>
<sequence>SASLHQARMSAAAMDTTTAPDWSPQKPPTRVVEDAIRDIHSRLARKVSRCEIMKLLEDYGVVGFIADVCGPPVLSGTGREYVDVLSRVRVFAADYSARYDDEIRFLRFNGEGTTSNPIHGICDMLQAVHSVWPVVAALPASAHHLYPKAEFLLRGLISIVVHIEGFLLPSYVKNENLVNGVCWDYVVTNAVQTRLLLDKSVLESLQKKVPAMTDVYKCLTEMTVDDVLGDTRAKFSAFYMSAATLLQHLTSPCAGQNDKPTYLVGILIKSASVISAYEKFVADFVVCRKKRADVARCAYAVDESFRRGVQVDIGYLVPTMG</sequence>
<dbReference type="Proteomes" id="UP001432322">
    <property type="component" value="Unassembled WGS sequence"/>
</dbReference>
<evidence type="ECO:0000313" key="3">
    <source>
        <dbReference type="Proteomes" id="UP001432322"/>
    </source>
</evidence>
<feature type="non-terminal residue" evidence="2">
    <location>
        <position position="1"/>
    </location>
</feature>
<gene>
    <name evidence="2" type="ORF">PFISCL1PPCAC_4030</name>
</gene>
<dbReference type="EMBL" id="BTSY01000002">
    <property type="protein sequence ID" value="GMT12733.1"/>
    <property type="molecule type" value="Genomic_DNA"/>
</dbReference>
<protein>
    <submittedName>
        <fullName evidence="2">Uncharacterized protein</fullName>
    </submittedName>
</protein>
<dbReference type="AlphaFoldDB" id="A0AAV5V2Y7"/>
<reference evidence="2" key="1">
    <citation type="submission" date="2023-10" db="EMBL/GenBank/DDBJ databases">
        <title>Genome assembly of Pristionchus species.</title>
        <authorList>
            <person name="Yoshida K."/>
            <person name="Sommer R.J."/>
        </authorList>
    </citation>
    <scope>NUCLEOTIDE SEQUENCE</scope>
    <source>
        <strain evidence="2">RS5133</strain>
    </source>
</reference>
<comment type="caution">
    <text evidence="2">The sequence shown here is derived from an EMBL/GenBank/DDBJ whole genome shotgun (WGS) entry which is preliminary data.</text>
</comment>
<name>A0AAV5V2Y7_9BILA</name>
<keyword evidence="3" id="KW-1185">Reference proteome</keyword>
<evidence type="ECO:0000256" key="1">
    <source>
        <dbReference type="SAM" id="MobiDB-lite"/>
    </source>
</evidence>
<feature type="region of interest" description="Disordered" evidence="1">
    <location>
        <begin position="9"/>
        <end position="29"/>
    </location>
</feature>
<feature type="non-terminal residue" evidence="2">
    <location>
        <position position="321"/>
    </location>
</feature>